<dbReference type="EMBL" id="CAFBIY010000060">
    <property type="protein sequence ID" value="CAB4850627.1"/>
    <property type="molecule type" value="Genomic_DNA"/>
</dbReference>
<accession>A0A6J7N776</accession>
<evidence type="ECO:0000313" key="5">
    <source>
        <dbReference type="EMBL" id="CAB4942999.1"/>
    </source>
</evidence>
<protein>
    <submittedName>
        <fullName evidence="6">Unannotated protein</fullName>
    </submittedName>
</protein>
<dbReference type="EMBL" id="CAEZYF010000013">
    <property type="protein sequence ID" value="CAB4730549.1"/>
    <property type="molecule type" value="Genomic_DNA"/>
</dbReference>
<dbReference type="AlphaFoldDB" id="A0A6J7N776"/>
<evidence type="ECO:0000313" key="4">
    <source>
        <dbReference type="EMBL" id="CAB4850627.1"/>
    </source>
</evidence>
<dbReference type="EMBL" id="CAFBMT010000014">
    <property type="protein sequence ID" value="CAB4942999.1"/>
    <property type="molecule type" value="Genomic_DNA"/>
</dbReference>
<reference evidence="6" key="1">
    <citation type="submission" date="2020-05" db="EMBL/GenBank/DDBJ databases">
        <authorList>
            <person name="Chiriac C."/>
            <person name="Salcher M."/>
            <person name="Ghai R."/>
            <person name="Kavagutti S V."/>
        </authorList>
    </citation>
    <scope>NUCLEOTIDE SEQUENCE</scope>
</reference>
<evidence type="ECO:0000313" key="6">
    <source>
        <dbReference type="EMBL" id="CAB4989281.1"/>
    </source>
</evidence>
<dbReference type="EMBL" id="CAFAAV010000006">
    <property type="protein sequence ID" value="CAB4801447.1"/>
    <property type="molecule type" value="Genomic_DNA"/>
</dbReference>
<sequence>MGLFSKKSKPARKVNPADFLALRDELLEVRTRLETSEQTKAIVEARLAALDATTTAIATGRLGGEDLRVRMDEVEGQLLAVSAASSVALTTAESAAKTASAASELAATSNQAPAETAPLDPSVLDSIGALTTQVAQLAERTATTDTSTRQAVDLVNTLQQRLTSISTELANQVLELSTDIDGLGARQHDVANSTGSGTVSDTVIESLKTAQVRLAAEQARYEIAFRQDLANLAEHVRRSPKG</sequence>
<dbReference type="EMBL" id="CAFBOL010000031">
    <property type="protein sequence ID" value="CAB4989281.1"/>
    <property type="molecule type" value="Genomic_DNA"/>
</dbReference>
<organism evidence="6">
    <name type="scientific">freshwater metagenome</name>
    <dbReference type="NCBI Taxonomy" id="449393"/>
    <lineage>
        <taxon>unclassified sequences</taxon>
        <taxon>metagenomes</taxon>
        <taxon>ecological metagenomes</taxon>
    </lineage>
</organism>
<evidence type="ECO:0000313" key="1">
    <source>
        <dbReference type="EMBL" id="CAB4364406.1"/>
    </source>
</evidence>
<evidence type="ECO:0000313" key="2">
    <source>
        <dbReference type="EMBL" id="CAB4730549.1"/>
    </source>
</evidence>
<dbReference type="EMBL" id="CAESGF010000013">
    <property type="protein sequence ID" value="CAB4364406.1"/>
    <property type="molecule type" value="Genomic_DNA"/>
</dbReference>
<proteinExistence type="predicted"/>
<evidence type="ECO:0000313" key="3">
    <source>
        <dbReference type="EMBL" id="CAB4801447.1"/>
    </source>
</evidence>
<name>A0A6J7N776_9ZZZZ</name>
<gene>
    <name evidence="2" type="ORF">UFOPK2656_02081</name>
    <name evidence="3" type="ORF">UFOPK3099_00145</name>
    <name evidence="4" type="ORF">UFOPK3267_01257</name>
    <name evidence="5" type="ORF">UFOPK3651_02324</name>
    <name evidence="6" type="ORF">UFOPK3931_01371</name>
    <name evidence="1" type="ORF">UFOPK4189_02167</name>
</gene>